<evidence type="ECO:0000256" key="1">
    <source>
        <dbReference type="ARBA" id="ARBA00006382"/>
    </source>
</evidence>
<proteinExistence type="inferred from homology"/>
<dbReference type="Pfam" id="PF00208">
    <property type="entry name" value="ELFV_dehydrog"/>
    <property type="match status" value="1"/>
</dbReference>
<dbReference type="SUPFAM" id="SSF53223">
    <property type="entry name" value="Aminoacid dehydrogenase-like, N-terminal domain"/>
    <property type="match status" value="1"/>
</dbReference>
<reference evidence="5" key="1">
    <citation type="journal article" date="2014" name="Int. J. Syst. Evol. Microbiol.">
        <title>Complete genome sequence of Corynebacterium casei LMG S-19264T (=DSM 44701T), isolated from a smear-ripened cheese.</title>
        <authorList>
            <consortium name="US DOE Joint Genome Institute (JGI-PGF)"/>
            <person name="Walter F."/>
            <person name="Albersmeier A."/>
            <person name="Kalinowski J."/>
            <person name="Ruckert C."/>
        </authorList>
    </citation>
    <scope>NUCLEOTIDE SEQUENCE</scope>
    <source>
        <strain evidence="5">JCM 5069</strain>
    </source>
</reference>
<dbReference type="PANTHER" id="PTHR11606:SF13">
    <property type="entry name" value="GLUTAMATE DEHYDROGENASE 1, MITOCHONDRIAL"/>
    <property type="match status" value="1"/>
</dbReference>
<gene>
    <name evidence="5" type="ORF">GCM10018793_41300</name>
</gene>
<dbReference type="InterPro" id="IPR006097">
    <property type="entry name" value="Glu/Leu/Phe/Val/Trp_DH_dimer"/>
</dbReference>
<evidence type="ECO:0000256" key="3">
    <source>
        <dbReference type="RuleBase" id="RU004417"/>
    </source>
</evidence>
<dbReference type="GO" id="GO:0006538">
    <property type="term" value="P:L-glutamate catabolic process"/>
    <property type="evidence" value="ECO:0007669"/>
    <property type="project" value="TreeGrafter"/>
</dbReference>
<dbReference type="InterPro" id="IPR046346">
    <property type="entry name" value="Aminoacid_DH-like_N_sf"/>
</dbReference>
<evidence type="ECO:0000313" key="6">
    <source>
        <dbReference type="Proteomes" id="UP000603708"/>
    </source>
</evidence>
<accession>A0A919GDW5</accession>
<dbReference type="SMART" id="SM00839">
    <property type="entry name" value="ELFV_dehydrog"/>
    <property type="match status" value="1"/>
</dbReference>
<evidence type="ECO:0000259" key="4">
    <source>
        <dbReference type="SMART" id="SM00839"/>
    </source>
</evidence>
<protein>
    <submittedName>
        <fullName evidence="5">Amino acid dehydrogenase</fullName>
    </submittedName>
</protein>
<dbReference type="Pfam" id="PF02812">
    <property type="entry name" value="ELFV_dehydrog_N"/>
    <property type="match status" value="1"/>
</dbReference>
<dbReference type="AlphaFoldDB" id="A0A919GDW5"/>
<dbReference type="Gene3D" id="3.40.50.10860">
    <property type="entry name" value="Leucine Dehydrogenase, chain A, domain 1"/>
    <property type="match status" value="1"/>
</dbReference>
<evidence type="ECO:0000313" key="5">
    <source>
        <dbReference type="EMBL" id="GHH82155.1"/>
    </source>
</evidence>
<dbReference type="InterPro" id="IPR006096">
    <property type="entry name" value="Glu/Leu/Phe/Val/Trp_DH_C"/>
</dbReference>
<comment type="similarity">
    <text evidence="1 3">Belongs to the Glu/Leu/Phe/Val dehydrogenases family.</text>
</comment>
<keyword evidence="2 3" id="KW-0560">Oxidoreductase</keyword>
<keyword evidence="6" id="KW-1185">Reference proteome</keyword>
<dbReference type="Gene3D" id="3.40.50.720">
    <property type="entry name" value="NAD(P)-binding Rossmann-like Domain"/>
    <property type="match status" value="1"/>
</dbReference>
<name>A0A919GDW5_9ACTN</name>
<dbReference type="InterPro" id="IPR006095">
    <property type="entry name" value="Glu/Leu/Phe/Val/Trp_DH"/>
</dbReference>
<evidence type="ECO:0000256" key="2">
    <source>
        <dbReference type="ARBA" id="ARBA00023002"/>
    </source>
</evidence>
<sequence length="408" mass="44464">MKNLLAQFENEAPEIVFEWNDSETPAKGWVVINSLRGGAAGGGTRMRQGLDRREVESLAKTMEIKFTVAGPPIGGAKSGIDFDPSDPRKHEVLRRWYKAVTPLLKEYYGTGGDLNVDEMQDVVPITESHGLWHPQEGVVNGHFGGGTRELIQRVGQLREGVSKAVEDPRFTPDALRRYTVADLVTGWGVAESVRHYYATYGGDITDKRVIVQGWGNVGAAAAYYAAQQGARVVGVIDRNGGVVNPDGYNFFEIRELFLARDGNTLRADGLVPFGDINTTIWDTGAEIFLPCAASRLVDQEQVDRLAAHGLEVIASGANVPFADAEIFYGPVYEHADHSVAVIPDFIANCGMARTYALLMQNDLEITDEAIFNDVSSTIATALRQCHARSQAPVRVAGTAFEIALNQLL</sequence>
<feature type="domain" description="Glutamate/phenylalanine/leucine/valine/L-tryptophan dehydrogenase C-terminal" evidence="4">
    <location>
        <begin position="181"/>
        <end position="408"/>
    </location>
</feature>
<dbReference type="Proteomes" id="UP000603708">
    <property type="component" value="Unassembled WGS sequence"/>
</dbReference>
<dbReference type="GO" id="GO:0004352">
    <property type="term" value="F:glutamate dehydrogenase (NAD+) activity"/>
    <property type="evidence" value="ECO:0007669"/>
    <property type="project" value="TreeGrafter"/>
</dbReference>
<dbReference type="PANTHER" id="PTHR11606">
    <property type="entry name" value="GLUTAMATE DEHYDROGENASE"/>
    <property type="match status" value="1"/>
</dbReference>
<dbReference type="PRINTS" id="PR00082">
    <property type="entry name" value="GLFDHDRGNASE"/>
</dbReference>
<reference evidence="5" key="2">
    <citation type="submission" date="2020-09" db="EMBL/GenBank/DDBJ databases">
        <authorList>
            <person name="Sun Q."/>
            <person name="Ohkuma M."/>
        </authorList>
    </citation>
    <scope>NUCLEOTIDE SEQUENCE</scope>
    <source>
        <strain evidence="5">JCM 5069</strain>
    </source>
</reference>
<dbReference type="SUPFAM" id="SSF51735">
    <property type="entry name" value="NAD(P)-binding Rossmann-fold domains"/>
    <property type="match status" value="1"/>
</dbReference>
<dbReference type="EMBL" id="BNCD01000012">
    <property type="protein sequence ID" value="GHH82155.1"/>
    <property type="molecule type" value="Genomic_DNA"/>
</dbReference>
<dbReference type="RefSeq" id="WP_189934179.1">
    <property type="nucleotide sequence ID" value="NZ_BNCD01000012.1"/>
</dbReference>
<comment type="caution">
    <text evidence="5">The sequence shown here is derived from an EMBL/GenBank/DDBJ whole genome shotgun (WGS) entry which is preliminary data.</text>
</comment>
<dbReference type="InterPro" id="IPR036291">
    <property type="entry name" value="NAD(P)-bd_dom_sf"/>
</dbReference>
<organism evidence="5 6">
    <name type="scientific">Streptomyces sulfonofaciens</name>
    <dbReference type="NCBI Taxonomy" id="68272"/>
    <lineage>
        <taxon>Bacteria</taxon>
        <taxon>Bacillati</taxon>
        <taxon>Actinomycetota</taxon>
        <taxon>Actinomycetes</taxon>
        <taxon>Kitasatosporales</taxon>
        <taxon>Streptomycetaceae</taxon>
        <taxon>Streptomyces</taxon>
    </lineage>
</organism>